<dbReference type="Pfam" id="PF07690">
    <property type="entry name" value="MFS_1"/>
    <property type="match status" value="1"/>
</dbReference>
<feature type="transmembrane region" description="Helical" evidence="6">
    <location>
        <begin position="446"/>
        <end position="464"/>
    </location>
</feature>
<evidence type="ECO:0000256" key="3">
    <source>
        <dbReference type="ARBA" id="ARBA00022692"/>
    </source>
</evidence>
<keyword evidence="5 6" id="KW-0472">Membrane</keyword>
<feature type="transmembrane region" description="Helical" evidence="6">
    <location>
        <begin position="173"/>
        <end position="192"/>
    </location>
</feature>
<feature type="transmembrane region" description="Helical" evidence="6">
    <location>
        <begin position="204"/>
        <end position="223"/>
    </location>
</feature>
<dbReference type="PRINTS" id="PR01036">
    <property type="entry name" value="TCRTETB"/>
</dbReference>
<comment type="caution">
    <text evidence="8">The sequence shown here is derived from an EMBL/GenBank/DDBJ whole genome shotgun (WGS) entry which is preliminary data.</text>
</comment>
<feature type="transmembrane region" description="Helical" evidence="6">
    <location>
        <begin position="235"/>
        <end position="252"/>
    </location>
</feature>
<organism evidence="8 11">
    <name type="scientific">Pediococcus parvulus</name>
    <dbReference type="NCBI Taxonomy" id="54062"/>
    <lineage>
        <taxon>Bacteria</taxon>
        <taxon>Bacillati</taxon>
        <taxon>Bacillota</taxon>
        <taxon>Bacilli</taxon>
        <taxon>Lactobacillales</taxon>
        <taxon>Lactobacillaceae</taxon>
        <taxon>Pediococcus</taxon>
    </lineage>
</organism>
<feature type="transmembrane region" description="Helical" evidence="6">
    <location>
        <begin position="366"/>
        <end position="385"/>
    </location>
</feature>
<evidence type="ECO:0000256" key="6">
    <source>
        <dbReference type="SAM" id="Phobius"/>
    </source>
</evidence>
<dbReference type="InterPro" id="IPR020846">
    <property type="entry name" value="MFS_dom"/>
</dbReference>
<dbReference type="GO" id="GO:0022857">
    <property type="term" value="F:transmembrane transporter activity"/>
    <property type="evidence" value="ECO:0007669"/>
    <property type="project" value="InterPro"/>
</dbReference>
<proteinExistence type="predicted"/>
<dbReference type="RefSeq" id="WP_068806133.1">
    <property type="nucleotide sequence ID" value="NZ_LXND01000040.1"/>
</dbReference>
<sequence length="473" mass="51581">MENNRFTQDEQVSKKIILSIVGTGMMSFCGVLLETSMNVTFPTLMKQLGVSVSSIQWITSGYLLIAALVMALASYIHKRFKLRNIYTVSVILFILGLLLCVFATSFPVLLVGRLIGGVATGLTTPLMFSIINHEIPVQKLGSYTAVGAIIISMAPTIGPTYGGLVSYYLGWRLIFWIVLPVSLIAAVIGILNIEQHRDTLRPKLDILGFAWIAAAFILIALAFNEASTHGWASTGFWLMLVIGLLAVGLYALHATHTKSPLINVKIFTYQPFVFSFLAYALCQLINLGMSFLLPNFGQLVLGTNALLAGFLLLPGSVLRIFIMPWGGNLLDRKGPSLPILTGIGCILISAILFLSFMSFLTIPLMTFFYVFFSVGFSLTYSNTLANGMKQLPMHLKDDGNAAFNAIQQYSGSIGTSLMATLIAISQMNATGISTKQAIARGSSHDFILLIFMAVAMLGIQAWNFKIQKNQIVK</sequence>
<evidence type="ECO:0000313" key="8">
    <source>
        <dbReference type="EMBL" id="MDV7694929.1"/>
    </source>
</evidence>
<gene>
    <name evidence="9" type="ORF">A7K95_05895</name>
    <name evidence="8" type="ORF">GA842_08705</name>
</gene>
<dbReference type="PANTHER" id="PTHR42718">
    <property type="entry name" value="MAJOR FACILITATOR SUPERFAMILY MULTIDRUG TRANSPORTER MFSC"/>
    <property type="match status" value="1"/>
</dbReference>
<evidence type="ECO:0000256" key="2">
    <source>
        <dbReference type="ARBA" id="ARBA00022448"/>
    </source>
</evidence>
<feature type="domain" description="Major facilitator superfamily (MFS) profile" evidence="7">
    <location>
        <begin position="15"/>
        <end position="470"/>
    </location>
</feature>
<dbReference type="Proteomes" id="UP001275867">
    <property type="component" value="Unassembled WGS sequence"/>
</dbReference>
<feature type="transmembrane region" description="Helical" evidence="6">
    <location>
        <begin position="337"/>
        <end position="360"/>
    </location>
</feature>
<evidence type="ECO:0000259" key="7">
    <source>
        <dbReference type="PROSITE" id="PS50850"/>
    </source>
</evidence>
<dbReference type="Proteomes" id="UP000077280">
    <property type="component" value="Unassembled WGS sequence"/>
</dbReference>
<reference evidence="8" key="2">
    <citation type="submission" date="2019-10" db="EMBL/GenBank/DDBJ databases">
        <title>Malate fermentation in French cider.</title>
        <authorList>
            <person name="Cousin F.J."/>
            <person name="Medina Fernandez S."/>
            <person name="Misery B."/>
            <person name="Laplace J.-M."/>
            <person name="Cretenet M."/>
        </authorList>
    </citation>
    <scope>NUCLEOTIDE SEQUENCE</scope>
    <source>
        <strain evidence="8">UCMA15901</strain>
    </source>
</reference>
<keyword evidence="10" id="KW-1185">Reference proteome</keyword>
<evidence type="ECO:0000256" key="5">
    <source>
        <dbReference type="ARBA" id="ARBA00023136"/>
    </source>
</evidence>
<feature type="transmembrane region" description="Helical" evidence="6">
    <location>
        <begin position="140"/>
        <end position="161"/>
    </location>
</feature>
<feature type="transmembrane region" description="Helical" evidence="6">
    <location>
        <begin position="272"/>
        <end position="293"/>
    </location>
</feature>
<dbReference type="InterPro" id="IPR011701">
    <property type="entry name" value="MFS"/>
</dbReference>
<dbReference type="EMBL" id="LXND01000040">
    <property type="protein sequence ID" value="OAD64216.1"/>
    <property type="molecule type" value="Genomic_DNA"/>
</dbReference>
<dbReference type="InterPro" id="IPR036259">
    <property type="entry name" value="MFS_trans_sf"/>
</dbReference>
<accession>A0AAP5TF32</accession>
<name>A0AAP5TF32_9LACO</name>
<dbReference type="SUPFAM" id="SSF103473">
    <property type="entry name" value="MFS general substrate transporter"/>
    <property type="match status" value="1"/>
</dbReference>
<dbReference type="AlphaFoldDB" id="A0AAP5TF32"/>
<dbReference type="PROSITE" id="PS50850">
    <property type="entry name" value="MFS"/>
    <property type="match status" value="1"/>
</dbReference>
<evidence type="ECO:0000313" key="10">
    <source>
        <dbReference type="Proteomes" id="UP000077280"/>
    </source>
</evidence>
<evidence type="ECO:0000256" key="1">
    <source>
        <dbReference type="ARBA" id="ARBA00004651"/>
    </source>
</evidence>
<protein>
    <submittedName>
        <fullName evidence="8">MFS transporter</fullName>
    </submittedName>
</protein>
<keyword evidence="2" id="KW-0813">Transport</keyword>
<comment type="subcellular location">
    <subcellularLocation>
        <location evidence="1">Cell membrane</location>
        <topology evidence="1">Multi-pass membrane protein</topology>
    </subcellularLocation>
</comment>
<feature type="transmembrane region" description="Helical" evidence="6">
    <location>
        <begin position="110"/>
        <end position="128"/>
    </location>
</feature>
<evidence type="ECO:0000313" key="9">
    <source>
        <dbReference type="EMBL" id="OAD64216.1"/>
    </source>
</evidence>
<dbReference type="PANTHER" id="PTHR42718:SF9">
    <property type="entry name" value="MAJOR FACILITATOR SUPERFAMILY MULTIDRUG TRANSPORTER MFSC"/>
    <property type="match status" value="1"/>
</dbReference>
<feature type="transmembrane region" description="Helical" evidence="6">
    <location>
        <begin position="305"/>
        <end position="325"/>
    </location>
</feature>
<feature type="transmembrane region" description="Helical" evidence="6">
    <location>
        <begin position="85"/>
        <end position="104"/>
    </location>
</feature>
<keyword evidence="3 6" id="KW-0812">Transmembrane</keyword>
<feature type="transmembrane region" description="Helical" evidence="6">
    <location>
        <begin position="53"/>
        <end position="73"/>
    </location>
</feature>
<dbReference type="EMBL" id="WERX01000030">
    <property type="protein sequence ID" value="MDV7694929.1"/>
    <property type="molecule type" value="Genomic_DNA"/>
</dbReference>
<dbReference type="GO" id="GO:0005886">
    <property type="term" value="C:plasma membrane"/>
    <property type="evidence" value="ECO:0007669"/>
    <property type="project" value="UniProtKB-SubCell"/>
</dbReference>
<feature type="transmembrane region" description="Helical" evidence="6">
    <location>
        <begin position="406"/>
        <end position="426"/>
    </location>
</feature>
<evidence type="ECO:0000313" key="11">
    <source>
        <dbReference type="Proteomes" id="UP001275867"/>
    </source>
</evidence>
<keyword evidence="4 6" id="KW-1133">Transmembrane helix</keyword>
<feature type="transmembrane region" description="Helical" evidence="6">
    <location>
        <begin position="12"/>
        <end position="33"/>
    </location>
</feature>
<dbReference type="Gene3D" id="1.20.1250.20">
    <property type="entry name" value="MFS general substrate transporter like domains"/>
    <property type="match status" value="1"/>
</dbReference>
<evidence type="ECO:0000256" key="4">
    <source>
        <dbReference type="ARBA" id="ARBA00022989"/>
    </source>
</evidence>
<dbReference type="Gene3D" id="1.20.1720.10">
    <property type="entry name" value="Multidrug resistance protein D"/>
    <property type="match status" value="1"/>
</dbReference>
<reference evidence="9 10" key="1">
    <citation type="submission" date="2016-05" db="EMBL/GenBank/DDBJ databases">
        <title>Draft genome sequence of Pediococcus parvulus 2.6, a probiotic beta-glucan producer strain.</title>
        <authorList>
            <person name="Mohedano M.L."/>
            <person name="Perez-Ramos A."/>
            <person name="Duenas M.T."/>
            <person name="Lamontanara A."/>
            <person name="Orru L."/>
            <person name="Spano G."/>
            <person name="Capozzi V."/>
            <person name="Lopez P."/>
        </authorList>
    </citation>
    <scope>NUCLEOTIDE SEQUENCE [LARGE SCALE GENOMIC DNA]</scope>
    <source>
        <strain evidence="9 10">2.6</strain>
    </source>
</reference>